<accession>G3H186</accession>
<organism evidence="1 2">
    <name type="scientific">Cricetulus griseus</name>
    <name type="common">Chinese hamster</name>
    <name type="synonym">Cricetulus barabensis griseus</name>
    <dbReference type="NCBI Taxonomy" id="10029"/>
    <lineage>
        <taxon>Eukaryota</taxon>
        <taxon>Metazoa</taxon>
        <taxon>Chordata</taxon>
        <taxon>Craniata</taxon>
        <taxon>Vertebrata</taxon>
        <taxon>Euteleostomi</taxon>
        <taxon>Mammalia</taxon>
        <taxon>Eutheria</taxon>
        <taxon>Euarchontoglires</taxon>
        <taxon>Glires</taxon>
        <taxon>Rodentia</taxon>
        <taxon>Myomorpha</taxon>
        <taxon>Muroidea</taxon>
        <taxon>Cricetidae</taxon>
        <taxon>Cricetinae</taxon>
        <taxon>Cricetulus</taxon>
    </lineage>
</organism>
<dbReference type="Proteomes" id="UP000001075">
    <property type="component" value="Unassembled WGS sequence"/>
</dbReference>
<dbReference type="AlphaFoldDB" id="G3H186"/>
<dbReference type="EMBL" id="JH000102">
    <property type="protein sequence ID" value="EGV96491.1"/>
    <property type="molecule type" value="Genomic_DNA"/>
</dbReference>
<evidence type="ECO:0000313" key="1">
    <source>
        <dbReference type="EMBL" id="EGV96491.1"/>
    </source>
</evidence>
<proteinExistence type="predicted"/>
<reference evidence="2" key="1">
    <citation type="journal article" date="2011" name="Nat. Biotechnol.">
        <title>The genomic sequence of the Chinese hamster ovary (CHO)-K1 cell line.</title>
        <authorList>
            <person name="Xu X."/>
            <person name="Nagarajan H."/>
            <person name="Lewis N.E."/>
            <person name="Pan S."/>
            <person name="Cai Z."/>
            <person name="Liu X."/>
            <person name="Chen W."/>
            <person name="Xie M."/>
            <person name="Wang W."/>
            <person name="Hammond S."/>
            <person name="Andersen M.R."/>
            <person name="Neff N."/>
            <person name="Passarelli B."/>
            <person name="Koh W."/>
            <person name="Fan H.C."/>
            <person name="Wang J."/>
            <person name="Gui Y."/>
            <person name="Lee K.H."/>
            <person name="Betenbaugh M.J."/>
            <person name="Quake S.R."/>
            <person name="Famili I."/>
            <person name="Palsson B.O."/>
            <person name="Wang J."/>
        </authorList>
    </citation>
    <scope>NUCLEOTIDE SEQUENCE [LARGE SCALE GENOMIC DNA]</scope>
    <source>
        <strain evidence="2">CHO K1 cell line</strain>
    </source>
</reference>
<sequence length="77" mass="8529">MATGGVKQMVTFGSVRNHTSAHLPFIHPRTPSMLPPPSIQDSSYSFKLNFSGNALIETHRELCFHGESKPNQIDNGY</sequence>
<protein>
    <submittedName>
        <fullName evidence="1">Uncharacterized protein</fullName>
    </submittedName>
</protein>
<name>G3H186_CRIGR</name>
<dbReference type="InParanoid" id="G3H186"/>
<gene>
    <name evidence="1" type="ORF">I79_003910</name>
</gene>
<evidence type="ECO:0000313" key="2">
    <source>
        <dbReference type="Proteomes" id="UP000001075"/>
    </source>
</evidence>